<gene>
    <name evidence="2" type="ORF">ACFPYI_05005</name>
</gene>
<dbReference type="PANTHER" id="PTHR33969">
    <property type="entry name" value="SEGREGATION AND CONDENSATION PROTEIN A"/>
    <property type="match status" value="1"/>
</dbReference>
<feature type="compositionally biased region" description="Low complexity" evidence="1">
    <location>
        <begin position="11"/>
        <end position="24"/>
    </location>
</feature>
<organism evidence="2 3">
    <name type="scientific">Halomarina salina</name>
    <dbReference type="NCBI Taxonomy" id="1872699"/>
    <lineage>
        <taxon>Archaea</taxon>
        <taxon>Methanobacteriati</taxon>
        <taxon>Methanobacteriota</taxon>
        <taxon>Stenosarchaea group</taxon>
        <taxon>Halobacteria</taxon>
        <taxon>Halobacteriales</taxon>
        <taxon>Natronomonadaceae</taxon>
        <taxon>Halomarina</taxon>
    </lineage>
</organism>
<comment type="caution">
    <text evidence="2">The sequence shown here is derived from an EMBL/GenBank/DDBJ whole genome shotgun (WGS) entry which is preliminary data.</text>
</comment>
<dbReference type="PANTHER" id="PTHR33969:SF2">
    <property type="entry name" value="SEGREGATION AND CONDENSATION PROTEIN A"/>
    <property type="match status" value="1"/>
</dbReference>
<dbReference type="AlphaFoldDB" id="A0ABD5RJN8"/>
<keyword evidence="3" id="KW-1185">Reference proteome</keyword>
<dbReference type="Proteomes" id="UP001596099">
    <property type="component" value="Unassembled WGS sequence"/>
</dbReference>
<evidence type="ECO:0000313" key="2">
    <source>
        <dbReference type="EMBL" id="MFC5970686.1"/>
    </source>
</evidence>
<dbReference type="EMBL" id="JBHSQH010000001">
    <property type="protein sequence ID" value="MFC5970686.1"/>
    <property type="molecule type" value="Genomic_DNA"/>
</dbReference>
<accession>A0ABD5RJN8</accession>
<feature type="region of interest" description="Disordered" evidence="1">
    <location>
        <begin position="1"/>
        <end position="124"/>
    </location>
</feature>
<dbReference type="InterPro" id="IPR023093">
    <property type="entry name" value="ScpA-like_C"/>
</dbReference>
<dbReference type="Gene3D" id="6.10.250.2410">
    <property type="match status" value="1"/>
</dbReference>
<name>A0ABD5RJN8_9EURY</name>
<feature type="compositionally biased region" description="Basic and acidic residues" evidence="1">
    <location>
        <begin position="25"/>
        <end position="48"/>
    </location>
</feature>
<proteinExistence type="predicted"/>
<feature type="compositionally biased region" description="Acidic residues" evidence="1">
    <location>
        <begin position="94"/>
        <end position="124"/>
    </location>
</feature>
<dbReference type="InterPro" id="IPR003768">
    <property type="entry name" value="ScpA"/>
</dbReference>
<evidence type="ECO:0000256" key="1">
    <source>
        <dbReference type="SAM" id="MobiDB-lite"/>
    </source>
</evidence>
<dbReference type="Gene3D" id="1.10.10.580">
    <property type="entry name" value="Structural maintenance of chromosome 1. Chain E"/>
    <property type="match status" value="1"/>
</dbReference>
<dbReference type="RefSeq" id="WP_247413612.1">
    <property type="nucleotide sequence ID" value="NZ_JALLGW010000001.1"/>
</dbReference>
<protein>
    <submittedName>
        <fullName evidence="2">Segregation/condensation protein A</fullName>
    </submittedName>
</protein>
<dbReference type="Pfam" id="PF02616">
    <property type="entry name" value="SMC_ScpA"/>
    <property type="match status" value="1"/>
</dbReference>
<reference evidence="2 3" key="1">
    <citation type="journal article" date="2019" name="Int. J. Syst. Evol. Microbiol.">
        <title>The Global Catalogue of Microorganisms (GCM) 10K type strain sequencing project: providing services to taxonomists for standard genome sequencing and annotation.</title>
        <authorList>
            <consortium name="The Broad Institute Genomics Platform"/>
            <consortium name="The Broad Institute Genome Sequencing Center for Infectious Disease"/>
            <person name="Wu L."/>
            <person name="Ma J."/>
        </authorList>
    </citation>
    <scope>NUCLEOTIDE SEQUENCE [LARGE SCALE GENOMIC DNA]</scope>
    <source>
        <strain evidence="2 3">CGMCC 1.12543</strain>
    </source>
</reference>
<evidence type="ECO:0000313" key="3">
    <source>
        <dbReference type="Proteomes" id="UP001596099"/>
    </source>
</evidence>
<sequence>MTSADDESSKTTRSAAEKSSSAERSSADHPSGRSTRGDEERSDSRDNADEPDDREAFYTDGGEEITDGVSLNIAGHEDRERPGESGGDAAALFGDEESADESDSEALPESVETPDDLPTDEDGESVEPVELLVQLADRGEIEPWDIDIVAVTDAFLDALDEADIRTGGRALFYASVLLRMKSDALMEADDPDEPEPWEEAWDAPPADADEDWQPDPFDALDREMERRLERKRARGMPETLDELVRELREAERGSWWKESRTYDTSDSPQGFRRGTQTLDYHMADDFRLDDEPTADDVTGTAHQEDMETTIQHVYRDLREQYDAGRSEVLFAEIEGSGGARVETFLALLFLAHRKQVRLEQDELFGDLWIQDPAATGTPTEAIAD</sequence>
<feature type="region of interest" description="Disordered" evidence="1">
    <location>
        <begin position="187"/>
        <end position="213"/>
    </location>
</feature>